<keyword evidence="4" id="KW-0109">Calcium transport</keyword>
<dbReference type="Pfam" id="PF04678">
    <property type="entry name" value="MCU"/>
    <property type="match status" value="1"/>
</dbReference>
<accession>A0AAP0GBF7</accession>
<evidence type="ECO:0000256" key="6">
    <source>
        <dbReference type="ARBA" id="ARBA00022837"/>
    </source>
</evidence>
<dbReference type="EMBL" id="JBBWWQ010000004">
    <property type="protein sequence ID" value="KAK8949415.1"/>
    <property type="molecule type" value="Genomic_DNA"/>
</dbReference>
<keyword evidence="7 11" id="KW-1133">Transmembrane helix</keyword>
<dbReference type="GO" id="GO:0015292">
    <property type="term" value="F:uniporter activity"/>
    <property type="evidence" value="ECO:0007669"/>
    <property type="project" value="TreeGrafter"/>
</dbReference>
<dbReference type="PANTHER" id="PTHR13462">
    <property type="entry name" value="CALCIUM UNIPORTER PROTEIN, MITOCHONDRIAL"/>
    <property type="match status" value="1"/>
</dbReference>
<dbReference type="PANTHER" id="PTHR13462:SF17">
    <property type="entry name" value="CALCIUM UNIPORTER PROTEIN 4, MITOCHONDRIAL"/>
    <property type="match status" value="1"/>
</dbReference>
<comment type="similarity">
    <text evidence="2">Belongs to the MCU (TC 1.A.77) family.</text>
</comment>
<evidence type="ECO:0000256" key="11">
    <source>
        <dbReference type="SAM" id="Phobius"/>
    </source>
</evidence>
<comment type="caution">
    <text evidence="13">The sequence shown here is derived from an EMBL/GenBank/DDBJ whole genome shotgun (WGS) entry which is preliminary data.</text>
</comment>
<dbReference type="GO" id="GO:0005262">
    <property type="term" value="F:calcium channel activity"/>
    <property type="evidence" value="ECO:0007669"/>
    <property type="project" value="TreeGrafter"/>
</dbReference>
<dbReference type="GO" id="GO:0036444">
    <property type="term" value="P:calcium import into the mitochondrion"/>
    <property type="evidence" value="ECO:0007669"/>
    <property type="project" value="TreeGrafter"/>
</dbReference>
<gene>
    <name evidence="13" type="ORF">KSP39_PZI004950</name>
</gene>
<evidence type="ECO:0000313" key="13">
    <source>
        <dbReference type="EMBL" id="KAK8949415.1"/>
    </source>
</evidence>
<feature type="region of interest" description="Disordered" evidence="10">
    <location>
        <begin position="83"/>
        <end position="114"/>
    </location>
</feature>
<evidence type="ECO:0000256" key="2">
    <source>
        <dbReference type="ARBA" id="ARBA00005653"/>
    </source>
</evidence>
<evidence type="ECO:0000256" key="7">
    <source>
        <dbReference type="ARBA" id="ARBA00022989"/>
    </source>
</evidence>
<dbReference type="InterPro" id="IPR006769">
    <property type="entry name" value="MCU_C"/>
</dbReference>
<feature type="domain" description="Calcium uniporter protein C-terminal" evidence="12">
    <location>
        <begin position="164"/>
        <end position="320"/>
    </location>
</feature>
<organism evidence="13 14">
    <name type="scientific">Platanthera zijinensis</name>
    <dbReference type="NCBI Taxonomy" id="2320716"/>
    <lineage>
        <taxon>Eukaryota</taxon>
        <taxon>Viridiplantae</taxon>
        <taxon>Streptophyta</taxon>
        <taxon>Embryophyta</taxon>
        <taxon>Tracheophyta</taxon>
        <taxon>Spermatophyta</taxon>
        <taxon>Magnoliopsida</taxon>
        <taxon>Liliopsida</taxon>
        <taxon>Asparagales</taxon>
        <taxon>Orchidaceae</taxon>
        <taxon>Orchidoideae</taxon>
        <taxon>Orchideae</taxon>
        <taxon>Orchidinae</taxon>
        <taxon>Platanthera</taxon>
    </lineage>
</organism>
<dbReference type="GO" id="GO:1990246">
    <property type="term" value="C:uniplex complex"/>
    <property type="evidence" value="ECO:0007669"/>
    <property type="project" value="TreeGrafter"/>
</dbReference>
<keyword evidence="6" id="KW-0106">Calcium</keyword>
<dbReference type="AlphaFoldDB" id="A0AAP0GBF7"/>
<keyword evidence="3" id="KW-0813">Transport</keyword>
<keyword evidence="9 11" id="KW-0472">Membrane</keyword>
<evidence type="ECO:0000256" key="1">
    <source>
        <dbReference type="ARBA" id="ARBA00004141"/>
    </source>
</evidence>
<name>A0AAP0GBF7_9ASPA</name>
<protein>
    <recommendedName>
        <fullName evidence="12">Calcium uniporter protein C-terminal domain-containing protein</fullName>
    </recommendedName>
</protein>
<dbReference type="Proteomes" id="UP001418222">
    <property type="component" value="Unassembled WGS sequence"/>
</dbReference>
<evidence type="ECO:0000256" key="5">
    <source>
        <dbReference type="ARBA" id="ARBA00022692"/>
    </source>
</evidence>
<reference evidence="13 14" key="1">
    <citation type="journal article" date="2022" name="Nat. Plants">
        <title>Genomes of leafy and leafless Platanthera orchids illuminate the evolution of mycoheterotrophy.</title>
        <authorList>
            <person name="Li M.H."/>
            <person name="Liu K.W."/>
            <person name="Li Z."/>
            <person name="Lu H.C."/>
            <person name="Ye Q.L."/>
            <person name="Zhang D."/>
            <person name="Wang J.Y."/>
            <person name="Li Y.F."/>
            <person name="Zhong Z.M."/>
            <person name="Liu X."/>
            <person name="Yu X."/>
            <person name="Liu D.K."/>
            <person name="Tu X.D."/>
            <person name="Liu B."/>
            <person name="Hao Y."/>
            <person name="Liao X.Y."/>
            <person name="Jiang Y.T."/>
            <person name="Sun W.H."/>
            <person name="Chen J."/>
            <person name="Chen Y.Q."/>
            <person name="Ai Y."/>
            <person name="Zhai J.W."/>
            <person name="Wu S.S."/>
            <person name="Zhou Z."/>
            <person name="Hsiao Y.Y."/>
            <person name="Wu W.L."/>
            <person name="Chen Y.Y."/>
            <person name="Lin Y.F."/>
            <person name="Hsu J.L."/>
            <person name="Li C.Y."/>
            <person name="Wang Z.W."/>
            <person name="Zhao X."/>
            <person name="Zhong W.Y."/>
            <person name="Ma X.K."/>
            <person name="Ma L."/>
            <person name="Huang J."/>
            <person name="Chen G.Z."/>
            <person name="Huang M.Z."/>
            <person name="Huang L."/>
            <person name="Peng D.H."/>
            <person name="Luo Y.B."/>
            <person name="Zou S.Q."/>
            <person name="Chen S.P."/>
            <person name="Lan S."/>
            <person name="Tsai W.C."/>
            <person name="Van de Peer Y."/>
            <person name="Liu Z.J."/>
        </authorList>
    </citation>
    <scope>NUCLEOTIDE SEQUENCE [LARGE SCALE GENOMIC DNA]</scope>
    <source>
        <strain evidence="13">Lor287</strain>
    </source>
</reference>
<keyword evidence="14" id="KW-1185">Reference proteome</keyword>
<evidence type="ECO:0000256" key="8">
    <source>
        <dbReference type="ARBA" id="ARBA00023065"/>
    </source>
</evidence>
<evidence type="ECO:0000256" key="4">
    <source>
        <dbReference type="ARBA" id="ARBA00022568"/>
    </source>
</evidence>
<sequence length="326" mass="36745">MAFRKTQLIRFIQNVKSSSTFTKHSNAGTAPPSRELTELRKTLPSYRRISLSAAPFPAEIPPIHLPFFVGDDLRNTIRSSMWRAGSQPEGLSPPPTRRSDINPGEGNGGIDASGVRFSFEDTRKLLEASRMEAARKKLKEIPMSCVPYSDFAQICHEIAGGMDDSAREIATALDSSGSVVVLGNLVFLRPEQVARAIERAILPPPISDSRSRELKEMEAAKAAIDGRAEMQVKQEMWAGLGLVFLQTAGFFRLTFWEFSWDVMEPICFFSTSLYFIMGWAFFMRTAREPSFEGFFAGRFASKQRKLMKAQGFDLIRLNQLRRELQW</sequence>
<dbReference type="GO" id="GO:0051560">
    <property type="term" value="P:mitochondrial calcium ion homeostasis"/>
    <property type="evidence" value="ECO:0007669"/>
    <property type="project" value="InterPro"/>
</dbReference>
<keyword evidence="5 11" id="KW-0812">Transmembrane</keyword>
<evidence type="ECO:0000256" key="10">
    <source>
        <dbReference type="SAM" id="MobiDB-lite"/>
    </source>
</evidence>
<keyword evidence="8" id="KW-0406">Ion transport</keyword>
<evidence type="ECO:0000259" key="12">
    <source>
        <dbReference type="Pfam" id="PF04678"/>
    </source>
</evidence>
<dbReference type="InterPro" id="IPR039055">
    <property type="entry name" value="MCU_fam"/>
</dbReference>
<feature type="transmembrane region" description="Helical" evidence="11">
    <location>
        <begin position="237"/>
        <end position="256"/>
    </location>
</feature>
<evidence type="ECO:0000256" key="9">
    <source>
        <dbReference type="ARBA" id="ARBA00023136"/>
    </source>
</evidence>
<feature type="transmembrane region" description="Helical" evidence="11">
    <location>
        <begin position="262"/>
        <end position="282"/>
    </location>
</feature>
<comment type="subcellular location">
    <subcellularLocation>
        <location evidence="1">Membrane</location>
        <topology evidence="1">Multi-pass membrane protein</topology>
    </subcellularLocation>
</comment>
<evidence type="ECO:0000256" key="3">
    <source>
        <dbReference type="ARBA" id="ARBA00022448"/>
    </source>
</evidence>
<evidence type="ECO:0000313" key="14">
    <source>
        <dbReference type="Proteomes" id="UP001418222"/>
    </source>
</evidence>
<proteinExistence type="inferred from homology"/>